<keyword evidence="3" id="KW-1185">Reference proteome</keyword>
<feature type="compositionally biased region" description="Polar residues" evidence="1">
    <location>
        <begin position="184"/>
        <end position="194"/>
    </location>
</feature>
<feature type="region of interest" description="Disordered" evidence="1">
    <location>
        <begin position="440"/>
        <end position="468"/>
    </location>
</feature>
<dbReference type="RefSeq" id="XP_007727032.1">
    <property type="nucleotide sequence ID" value="XM_007728842.1"/>
</dbReference>
<organism evidence="2 3">
    <name type="scientific">Capronia coronata CBS 617.96</name>
    <dbReference type="NCBI Taxonomy" id="1182541"/>
    <lineage>
        <taxon>Eukaryota</taxon>
        <taxon>Fungi</taxon>
        <taxon>Dikarya</taxon>
        <taxon>Ascomycota</taxon>
        <taxon>Pezizomycotina</taxon>
        <taxon>Eurotiomycetes</taxon>
        <taxon>Chaetothyriomycetidae</taxon>
        <taxon>Chaetothyriales</taxon>
        <taxon>Herpotrichiellaceae</taxon>
        <taxon>Capronia</taxon>
    </lineage>
</organism>
<comment type="caution">
    <text evidence="2">The sequence shown here is derived from an EMBL/GenBank/DDBJ whole genome shotgun (WGS) entry which is preliminary data.</text>
</comment>
<feature type="compositionally biased region" description="Low complexity" evidence="1">
    <location>
        <begin position="118"/>
        <end position="127"/>
    </location>
</feature>
<feature type="region of interest" description="Disordered" evidence="1">
    <location>
        <begin position="97"/>
        <end position="158"/>
    </location>
</feature>
<dbReference type="EMBL" id="AMWN01000007">
    <property type="protein sequence ID" value="EXJ81911.1"/>
    <property type="molecule type" value="Genomic_DNA"/>
</dbReference>
<feature type="region of interest" description="Disordered" evidence="1">
    <location>
        <begin position="1"/>
        <end position="20"/>
    </location>
</feature>
<reference evidence="2 3" key="1">
    <citation type="submission" date="2013-03" db="EMBL/GenBank/DDBJ databases">
        <title>The Genome Sequence of Capronia coronata CBS 617.96.</title>
        <authorList>
            <consortium name="The Broad Institute Genomics Platform"/>
            <person name="Cuomo C."/>
            <person name="de Hoog S."/>
            <person name="Gorbushina A."/>
            <person name="Walker B."/>
            <person name="Young S.K."/>
            <person name="Zeng Q."/>
            <person name="Gargeya S."/>
            <person name="Fitzgerald M."/>
            <person name="Haas B."/>
            <person name="Abouelleil A."/>
            <person name="Allen A.W."/>
            <person name="Alvarado L."/>
            <person name="Arachchi H.M."/>
            <person name="Berlin A.M."/>
            <person name="Chapman S.B."/>
            <person name="Gainer-Dewar J."/>
            <person name="Goldberg J."/>
            <person name="Griggs A."/>
            <person name="Gujja S."/>
            <person name="Hansen M."/>
            <person name="Howarth C."/>
            <person name="Imamovic A."/>
            <person name="Ireland A."/>
            <person name="Larimer J."/>
            <person name="McCowan C."/>
            <person name="Murphy C."/>
            <person name="Pearson M."/>
            <person name="Poon T.W."/>
            <person name="Priest M."/>
            <person name="Roberts A."/>
            <person name="Saif S."/>
            <person name="Shea T."/>
            <person name="Sisk P."/>
            <person name="Sykes S."/>
            <person name="Wortman J."/>
            <person name="Nusbaum C."/>
            <person name="Birren B."/>
        </authorList>
    </citation>
    <scope>NUCLEOTIDE SEQUENCE [LARGE SCALE GENOMIC DNA]</scope>
    <source>
        <strain evidence="2 3">CBS 617.96</strain>
    </source>
</reference>
<name>W9XY95_9EURO</name>
<feature type="region of interest" description="Disordered" evidence="1">
    <location>
        <begin position="179"/>
        <end position="198"/>
    </location>
</feature>
<proteinExistence type="predicted"/>
<dbReference type="HOGENOM" id="CLU_451260_0_0_1"/>
<feature type="compositionally biased region" description="Polar residues" evidence="1">
    <location>
        <begin position="97"/>
        <end position="107"/>
    </location>
</feature>
<accession>W9XY95</accession>
<protein>
    <submittedName>
        <fullName evidence="2">Uncharacterized protein</fullName>
    </submittedName>
</protein>
<evidence type="ECO:0000256" key="1">
    <source>
        <dbReference type="SAM" id="MobiDB-lite"/>
    </source>
</evidence>
<gene>
    <name evidence="2" type="ORF">A1O1_07978</name>
</gene>
<dbReference type="GeneID" id="19162831"/>
<sequence>MLSDQTFPGPVSMKTEFPEPTSPWSAVSLAELIVVSSTSDSVGESAAVIILRTPARLDMAETSTNGLGVSTPLTALGPYQTANLKPGVGLPPFGSMSSLSGVKSPQSWVPEGPETSRSRSPSFHPSSPSKPPPACVVRTDEQRERSINATRYSPYGSRPTRLTRMSVAAVVNEISARSFDSGPVGTSESVSDGSDNPDGVKLSGLFAMPGLGRSSAMASTASLTNPVPIKQLNRAGLPTLRTGLRYVRNPIRRPNWGENSIASTAIIGSVSQVPPHSPDSLRGQQEDQILRTFGARGMAEAIHIPAELHTTFNQRGWIWCDAGLMFVRLDDGLSYMVVPRRTMPHLVANNMGPTRNRQVWSLPQAWHLLEQASDNNETVVEARRAIRTLIDHDYERVCHEVVVRRMRSTHSALVVLHRYLSDRGRNVYVRTNRLGNLAPRGEVLPQRSSRGVAMDLSPGRPDLAGTPSSSVAGISSFSLAASPAGASTTATPKAPMMWSAPRPGPSTASSSAILSLGPKDAAPEESVSIATGWIVRIELMSWLDQADHGLFEATIVWQVGDTPAWNCIKLDFAEFADLHRQGVFFVHDITDGATARKNSGLGDGA</sequence>
<evidence type="ECO:0000313" key="2">
    <source>
        <dbReference type="EMBL" id="EXJ81911.1"/>
    </source>
</evidence>
<dbReference type="Proteomes" id="UP000019484">
    <property type="component" value="Unassembled WGS sequence"/>
</dbReference>
<feature type="region of interest" description="Disordered" evidence="1">
    <location>
        <begin position="488"/>
        <end position="512"/>
    </location>
</feature>
<dbReference type="AlphaFoldDB" id="W9XY95"/>
<evidence type="ECO:0000313" key="3">
    <source>
        <dbReference type="Proteomes" id="UP000019484"/>
    </source>
</evidence>
<dbReference type="OrthoDB" id="10688123at2759"/>